<gene>
    <name evidence="2" type="ORF">QNI22_02320</name>
</gene>
<dbReference type="EMBL" id="JASJOU010000001">
    <property type="protein sequence ID" value="MDJ1499460.1"/>
    <property type="molecule type" value="Genomic_DNA"/>
</dbReference>
<dbReference type="PANTHER" id="PTHR35525">
    <property type="entry name" value="BLL6575 PROTEIN"/>
    <property type="match status" value="1"/>
</dbReference>
<evidence type="ECO:0000313" key="3">
    <source>
        <dbReference type="Proteomes" id="UP001232063"/>
    </source>
</evidence>
<name>A0AAE3QXU6_9BACT</name>
<dbReference type="Proteomes" id="UP001232063">
    <property type="component" value="Unassembled WGS sequence"/>
</dbReference>
<dbReference type="RefSeq" id="WP_314508980.1">
    <property type="nucleotide sequence ID" value="NZ_JASJOU010000001.1"/>
</dbReference>
<dbReference type="InterPro" id="IPR021005">
    <property type="entry name" value="Znf_CGNR"/>
</dbReference>
<reference evidence="2" key="1">
    <citation type="submission" date="2023-05" db="EMBL/GenBank/DDBJ databases">
        <authorList>
            <person name="Zhang X."/>
        </authorList>
    </citation>
    <scope>NUCLEOTIDE SEQUENCE</scope>
    <source>
        <strain evidence="2">BD1B2-1</strain>
    </source>
</reference>
<evidence type="ECO:0000313" key="2">
    <source>
        <dbReference type="EMBL" id="MDJ1499460.1"/>
    </source>
</evidence>
<dbReference type="PANTHER" id="PTHR35525:SF3">
    <property type="entry name" value="BLL6575 PROTEIN"/>
    <property type="match status" value="1"/>
</dbReference>
<protein>
    <submittedName>
        <fullName evidence="2">CGNR zinc finger domain-containing protein</fullName>
    </submittedName>
</protein>
<organism evidence="2 3">
    <name type="scientific">Xanthocytophaga agilis</name>
    <dbReference type="NCBI Taxonomy" id="3048010"/>
    <lineage>
        <taxon>Bacteria</taxon>
        <taxon>Pseudomonadati</taxon>
        <taxon>Bacteroidota</taxon>
        <taxon>Cytophagia</taxon>
        <taxon>Cytophagales</taxon>
        <taxon>Rhodocytophagaceae</taxon>
        <taxon>Xanthocytophaga</taxon>
    </lineage>
</organism>
<dbReference type="Pfam" id="PF11706">
    <property type="entry name" value="zf-CGNR"/>
    <property type="match status" value="1"/>
</dbReference>
<dbReference type="InterPro" id="IPR023286">
    <property type="entry name" value="ABATE_dom_sf"/>
</dbReference>
<dbReference type="SUPFAM" id="SSF160904">
    <property type="entry name" value="Jann2411-like"/>
    <property type="match status" value="1"/>
</dbReference>
<dbReference type="InterPro" id="IPR010852">
    <property type="entry name" value="ABATE"/>
</dbReference>
<dbReference type="Gene3D" id="1.10.3300.10">
    <property type="entry name" value="Jann2411-like domain"/>
    <property type="match status" value="1"/>
</dbReference>
<accession>A0AAE3QXU6</accession>
<feature type="domain" description="Zinc finger CGNR" evidence="1">
    <location>
        <begin position="158"/>
        <end position="198"/>
    </location>
</feature>
<dbReference type="AlphaFoldDB" id="A0AAE3QXU6"/>
<proteinExistence type="predicted"/>
<dbReference type="Pfam" id="PF07336">
    <property type="entry name" value="ABATE"/>
    <property type="match status" value="1"/>
</dbReference>
<evidence type="ECO:0000259" key="1">
    <source>
        <dbReference type="Pfam" id="PF11706"/>
    </source>
</evidence>
<comment type="caution">
    <text evidence="2">The sequence shown here is derived from an EMBL/GenBank/DDBJ whole genome shotgun (WGS) entry which is preliminary data.</text>
</comment>
<keyword evidence="3" id="KW-1185">Reference proteome</keyword>
<sequence length="200" mass="23388">MVKNNKIDEIILCGGRLCLDFVNTVSSWTEESATDYFANLSDFAYWCLRMKCIDPKECEKVVAKAETNEAQVFLEEVKAFRQHVYTLLLRRSTHQKISSSHLSFLNTQLQSYIPYVALESYANEIKREWKFPKADFRVLLAPIVYDAYELLLKNDTGRLKNCPKCGWLFLDTTKNGKRKWCSMQMCGSNVKALEWYHRNK</sequence>